<dbReference type="InterPro" id="IPR002625">
    <property type="entry name" value="Smr_dom"/>
</dbReference>
<gene>
    <name evidence="2" type="ORF">PlAlph_1730</name>
</gene>
<sequence>MDSTEDELWQELTKTIVPIKKSPRETTKPAPKLKVTPKITANLVYGGNKLDNLEIGNSANIDANTAKRFKKGEFRIEAELDLHGCTEDRAYEKVTEFIKNSYLHGRRCVAIITGKGLHAEENCDFFNARGVLKDRVPQWLNLPEIRPLILAITHPEPKEGGSGVIKILLRRQRFY</sequence>
<evidence type="ECO:0000313" key="2">
    <source>
        <dbReference type="EMBL" id="QJR98169.1"/>
    </source>
</evidence>
<dbReference type="SUPFAM" id="SSF160443">
    <property type="entry name" value="SMR domain-like"/>
    <property type="match status" value="1"/>
</dbReference>
<dbReference type="PROSITE" id="PS50828">
    <property type="entry name" value="SMR"/>
    <property type="match status" value="1"/>
</dbReference>
<evidence type="ECO:0000259" key="1">
    <source>
        <dbReference type="PROSITE" id="PS50828"/>
    </source>
</evidence>
<dbReference type="Gene3D" id="3.30.1370.110">
    <property type="match status" value="1"/>
</dbReference>
<dbReference type="AlphaFoldDB" id="A0A6M4NN35"/>
<proteinExistence type="predicted"/>
<protein>
    <recommendedName>
        <fullName evidence="1">Smr domain-containing protein</fullName>
    </recommendedName>
</protein>
<dbReference type="InterPro" id="IPR036063">
    <property type="entry name" value="Smr_dom_sf"/>
</dbReference>
<accession>A0A6M4NN35</accession>
<dbReference type="Pfam" id="PF01713">
    <property type="entry name" value="Smr"/>
    <property type="match status" value="1"/>
</dbReference>
<dbReference type="PANTHER" id="PTHR35562:SF2">
    <property type="entry name" value="DNA ENDONUCLEASE SMRA-RELATED"/>
    <property type="match status" value="1"/>
</dbReference>
<name>A0A6M4NN35_9PROT</name>
<dbReference type="PANTHER" id="PTHR35562">
    <property type="entry name" value="DNA ENDONUCLEASE SMRA-RELATED"/>
    <property type="match status" value="1"/>
</dbReference>
<feature type="domain" description="Smr" evidence="1">
    <location>
        <begin position="80"/>
        <end position="170"/>
    </location>
</feature>
<reference evidence="2" key="1">
    <citation type="submission" date="2020-01" db="EMBL/GenBank/DDBJ databases">
        <title>Gastrointestinal microbiota of LL stock colony Peromyscus leucopus.</title>
        <authorList>
            <person name="Milovic A."/>
            <person name="Bassam K."/>
            <person name="Keay E."/>
            <person name="Barbour A.G."/>
        </authorList>
    </citation>
    <scope>NUCLEOTIDE SEQUENCE</scope>
    <source>
        <strain evidence="2">LL90</strain>
    </source>
</reference>
<organism evidence="2">
    <name type="scientific">uncultured Alphaproteobacteria bacterium</name>
    <dbReference type="NCBI Taxonomy" id="91750"/>
    <lineage>
        <taxon>Bacteria</taxon>
        <taxon>Pseudomonadati</taxon>
        <taxon>Pseudomonadota</taxon>
        <taxon>Alphaproteobacteria</taxon>
        <taxon>environmental samples</taxon>
    </lineage>
</organism>
<dbReference type="SMART" id="SM00463">
    <property type="entry name" value="SMR"/>
    <property type="match status" value="1"/>
</dbReference>
<dbReference type="EMBL" id="MN990729">
    <property type="protein sequence ID" value="QJR98169.1"/>
    <property type="molecule type" value="Genomic_DNA"/>
</dbReference>